<sequence length="68" mass="7299">MLQPDHQLQPSGITSFPPMVPPNVTSSILTSFVAHSAHLQNQLATMNIHGKDASLLLQVGINSVRKSP</sequence>
<gene>
    <name evidence="1" type="ORF">SCLCIDRAFT_1207531</name>
</gene>
<dbReference type="HOGENOM" id="CLU_2795436_0_0_1"/>
<evidence type="ECO:0000313" key="2">
    <source>
        <dbReference type="Proteomes" id="UP000053989"/>
    </source>
</evidence>
<keyword evidence="2" id="KW-1185">Reference proteome</keyword>
<dbReference type="Proteomes" id="UP000053989">
    <property type="component" value="Unassembled WGS sequence"/>
</dbReference>
<protein>
    <submittedName>
        <fullName evidence="1">Uncharacterized protein</fullName>
    </submittedName>
</protein>
<organism evidence="1 2">
    <name type="scientific">Scleroderma citrinum Foug A</name>
    <dbReference type="NCBI Taxonomy" id="1036808"/>
    <lineage>
        <taxon>Eukaryota</taxon>
        <taxon>Fungi</taxon>
        <taxon>Dikarya</taxon>
        <taxon>Basidiomycota</taxon>
        <taxon>Agaricomycotina</taxon>
        <taxon>Agaricomycetes</taxon>
        <taxon>Agaricomycetidae</taxon>
        <taxon>Boletales</taxon>
        <taxon>Sclerodermatineae</taxon>
        <taxon>Sclerodermataceae</taxon>
        <taxon>Scleroderma</taxon>
    </lineage>
</organism>
<dbReference type="InParanoid" id="A0A0C3AZ14"/>
<reference evidence="2" key="2">
    <citation type="submission" date="2015-01" db="EMBL/GenBank/DDBJ databases">
        <title>Evolutionary Origins and Diversification of the Mycorrhizal Mutualists.</title>
        <authorList>
            <consortium name="DOE Joint Genome Institute"/>
            <consortium name="Mycorrhizal Genomics Consortium"/>
            <person name="Kohler A."/>
            <person name="Kuo A."/>
            <person name="Nagy L.G."/>
            <person name="Floudas D."/>
            <person name="Copeland A."/>
            <person name="Barry K.W."/>
            <person name="Cichocki N."/>
            <person name="Veneault-Fourrey C."/>
            <person name="LaButti K."/>
            <person name="Lindquist E.A."/>
            <person name="Lipzen A."/>
            <person name="Lundell T."/>
            <person name="Morin E."/>
            <person name="Murat C."/>
            <person name="Riley R."/>
            <person name="Ohm R."/>
            <person name="Sun H."/>
            <person name="Tunlid A."/>
            <person name="Henrissat B."/>
            <person name="Grigoriev I.V."/>
            <person name="Hibbett D.S."/>
            <person name="Martin F."/>
        </authorList>
    </citation>
    <scope>NUCLEOTIDE SEQUENCE [LARGE SCALE GENOMIC DNA]</scope>
    <source>
        <strain evidence="2">Foug A</strain>
    </source>
</reference>
<reference evidence="1 2" key="1">
    <citation type="submission" date="2014-04" db="EMBL/GenBank/DDBJ databases">
        <authorList>
            <consortium name="DOE Joint Genome Institute"/>
            <person name="Kuo A."/>
            <person name="Kohler A."/>
            <person name="Nagy L.G."/>
            <person name="Floudas D."/>
            <person name="Copeland A."/>
            <person name="Barry K.W."/>
            <person name="Cichocki N."/>
            <person name="Veneault-Fourrey C."/>
            <person name="LaButti K."/>
            <person name="Lindquist E.A."/>
            <person name="Lipzen A."/>
            <person name="Lundell T."/>
            <person name="Morin E."/>
            <person name="Murat C."/>
            <person name="Sun H."/>
            <person name="Tunlid A."/>
            <person name="Henrissat B."/>
            <person name="Grigoriev I.V."/>
            <person name="Hibbett D.S."/>
            <person name="Martin F."/>
            <person name="Nordberg H.P."/>
            <person name="Cantor M.N."/>
            <person name="Hua S.X."/>
        </authorList>
    </citation>
    <scope>NUCLEOTIDE SEQUENCE [LARGE SCALE GENOMIC DNA]</scope>
    <source>
        <strain evidence="1 2">Foug A</strain>
    </source>
</reference>
<evidence type="ECO:0000313" key="1">
    <source>
        <dbReference type="EMBL" id="KIM70227.1"/>
    </source>
</evidence>
<dbReference type="AlphaFoldDB" id="A0A0C3AZ14"/>
<dbReference type="EMBL" id="KN822005">
    <property type="protein sequence ID" value="KIM70227.1"/>
    <property type="molecule type" value="Genomic_DNA"/>
</dbReference>
<name>A0A0C3AZ14_9AGAM</name>
<proteinExistence type="predicted"/>
<accession>A0A0C3AZ14</accession>